<evidence type="ECO:0000256" key="5">
    <source>
        <dbReference type="SAM" id="MobiDB-lite"/>
    </source>
</evidence>
<feature type="region of interest" description="Disordered" evidence="5">
    <location>
        <begin position="546"/>
        <end position="581"/>
    </location>
</feature>
<accession>A0A1V9X425</accession>
<dbReference type="GO" id="GO:0022857">
    <property type="term" value="F:transmembrane transporter activity"/>
    <property type="evidence" value="ECO:0007669"/>
    <property type="project" value="InterPro"/>
</dbReference>
<comment type="caution">
    <text evidence="8">The sequence shown here is derived from an EMBL/GenBank/DDBJ whole genome shotgun (WGS) entry which is preliminary data.</text>
</comment>
<evidence type="ECO:0000256" key="6">
    <source>
        <dbReference type="SAM" id="Phobius"/>
    </source>
</evidence>
<dbReference type="PROSITE" id="PS50850">
    <property type="entry name" value="MFS"/>
    <property type="match status" value="1"/>
</dbReference>
<feature type="domain" description="Major facilitator superfamily (MFS) profile" evidence="7">
    <location>
        <begin position="65"/>
        <end position="511"/>
    </location>
</feature>
<keyword evidence="9" id="KW-1185">Reference proteome</keyword>
<dbReference type="Gene3D" id="1.20.1250.20">
    <property type="entry name" value="MFS general substrate transporter like domains"/>
    <property type="match status" value="1"/>
</dbReference>
<evidence type="ECO:0000259" key="7">
    <source>
        <dbReference type="PROSITE" id="PS50850"/>
    </source>
</evidence>
<dbReference type="PANTHER" id="PTHR24064">
    <property type="entry name" value="SOLUTE CARRIER FAMILY 22 MEMBER"/>
    <property type="match status" value="1"/>
</dbReference>
<feature type="transmembrane region" description="Helical" evidence="6">
    <location>
        <begin position="461"/>
        <end position="480"/>
    </location>
</feature>
<evidence type="ECO:0000256" key="1">
    <source>
        <dbReference type="ARBA" id="ARBA00004141"/>
    </source>
</evidence>
<proteinExistence type="predicted"/>
<keyword evidence="2 6" id="KW-0812">Transmembrane</keyword>
<keyword evidence="4 6" id="KW-0472">Membrane</keyword>
<comment type="subcellular location">
    <subcellularLocation>
        <location evidence="1">Membrane</location>
        <topology evidence="1">Multi-pass membrane protein</topology>
    </subcellularLocation>
</comment>
<feature type="transmembrane region" description="Helical" evidence="6">
    <location>
        <begin position="221"/>
        <end position="241"/>
    </location>
</feature>
<keyword evidence="3 6" id="KW-1133">Transmembrane helix</keyword>
<dbReference type="AlphaFoldDB" id="A0A1V9X425"/>
<dbReference type="InParanoid" id="A0A1V9X425"/>
<feature type="transmembrane region" description="Helical" evidence="6">
    <location>
        <begin position="335"/>
        <end position="357"/>
    </location>
</feature>
<sequence>MEFDLALEGAGSFGLYQKLLLGLLVVPSGLFCAFVYFCQYFIILVPQKFHCALPTNASVIAAANLTYAAAKRIFIPGDDQCRLLEYANATAALHGGETPLRNVTCDEHVFDFGELYPTIATEMNLVCEHGRYTYAIQTLFYVASSVGSIIFGIVSDRFGRRSSIICSYCLAATAGLLCSMVDVNIISFSLFRFLVGLCLLPLSEDPYVLALEYIGAERRTLAIVSWAVSYIGASMVVPWIAKGCQNWRLFNVAMSVPLLLPVLLMNFIPESASWLLSKHRDAEAVDELVTVGRWNGHEVPTNLELRVEEAEQFYNGKAITLFELVGTPTIRKHTLLLAASWFLTYLVYHSVIFSTSFIGTDIYLSYTLGAAVELLALVFVMFSLDTIGRKWPMMVATTTTAATGLSGLFFLDDTQNHTELYAQARLGLLLLMRVAITTHYDIMLQYGAEVYPTILRGRGLAVLRFAGTLSLYISPALVFTSQFNPVFPIIICGLLSVILVVLTLFLCETRGLPLPQTIEAAEQLGRDEALLGFVCACLGDVKEQGDQEEQVEQDEQDIFGEARPNGTVSSDAPTSEEDDKC</sequence>
<feature type="compositionally biased region" description="Acidic residues" evidence="5">
    <location>
        <begin position="546"/>
        <end position="558"/>
    </location>
</feature>
<feature type="transmembrane region" description="Helical" evidence="6">
    <location>
        <begin position="20"/>
        <end position="43"/>
    </location>
</feature>
<evidence type="ECO:0000256" key="3">
    <source>
        <dbReference type="ARBA" id="ARBA00022989"/>
    </source>
</evidence>
<feature type="transmembrane region" description="Helical" evidence="6">
    <location>
        <begin position="486"/>
        <end position="507"/>
    </location>
</feature>
<dbReference type="EMBL" id="MNPL01025248">
    <property type="protein sequence ID" value="OQR68325.1"/>
    <property type="molecule type" value="Genomic_DNA"/>
</dbReference>
<dbReference type="OrthoDB" id="6884957at2759"/>
<dbReference type="InterPro" id="IPR036259">
    <property type="entry name" value="MFS_trans_sf"/>
</dbReference>
<name>A0A1V9X425_9ACAR</name>
<reference evidence="8 9" key="1">
    <citation type="journal article" date="2017" name="Gigascience">
        <title>Draft genome of the honey bee ectoparasitic mite, Tropilaelaps mercedesae, is shaped by the parasitic life history.</title>
        <authorList>
            <person name="Dong X."/>
            <person name="Armstrong S.D."/>
            <person name="Xia D."/>
            <person name="Makepeace B.L."/>
            <person name="Darby A.C."/>
            <person name="Kadowaki T."/>
        </authorList>
    </citation>
    <scope>NUCLEOTIDE SEQUENCE [LARGE SCALE GENOMIC DNA]</scope>
    <source>
        <strain evidence="8">Wuxi-XJTLU</strain>
    </source>
</reference>
<dbReference type="GO" id="GO:0016020">
    <property type="term" value="C:membrane"/>
    <property type="evidence" value="ECO:0007669"/>
    <property type="project" value="UniProtKB-SubCell"/>
</dbReference>
<dbReference type="Pfam" id="PF07690">
    <property type="entry name" value="MFS_1"/>
    <property type="match status" value="1"/>
</dbReference>
<dbReference type="InterPro" id="IPR020846">
    <property type="entry name" value="MFS_dom"/>
</dbReference>
<feature type="transmembrane region" description="Helical" evidence="6">
    <location>
        <begin position="132"/>
        <end position="154"/>
    </location>
</feature>
<evidence type="ECO:0000256" key="2">
    <source>
        <dbReference type="ARBA" id="ARBA00022692"/>
    </source>
</evidence>
<evidence type="ECO:0000256" key="4">
    <source>
        <dbReference type="ARBA" id="ARBA00023136"/>
    </source>
</evidence>
<dbReference type="InterPro" id="IPR011701">
    <property type="entry name" value="MFS"/>
</dbReference>
<feature type="transmembrane region" description="Helical" evidence="6">
    <location>
        <begin position="174"/>
        <end position="200"/>
    </location>
</feature>
<gene>
    <name evidence="8" type="ORF">BIW11_02033</name>
</gene>
<feature type="transmembrane region" description="Helical" evidence="6">
    <location>
        <begin position="247"/>
        <end position="268"/>
    </location>
</feature>
<feature type="transmembrane region" description="Helical" evidence="6">
    <location>
        <begin position="363"/>
        <end position="384"/>
    </location>
</feature>
<dbReference type="SUPFAM" id="SSF103473">
    <property type="entry name" value="MFS general substrate transporter"/>
    <property type="match status" value="1"/>
</dbReference>
<dbReference type="STRING" id="418985.A0A1V9X425"/>
<evidence type="ECO:0000313" key="8">
    <source>
        <dbReference type="EMBL" id="OQR68325.1"/>
    </source>
</evidence>
<evidence type="ECO:0000313" key="9">
    <source>
        <dbReference type="Proteomes" id="UP000192247"/>
    </source>
</evidence>
<organism evidence="8 9">
    <name type="scientific">Tropilaelaps mercedesae</name>
    <dbReference type="NCBI Taxonomy" id="418985"/>
    <lineage>
        <taxon>Eukaryota</taxon>
        <taxon>Metazoa</taxon>
        <taxon>Ecdysozoa</taxon>
        <taxon>Arthropoda</taxon>
        <taxon>Chelicerata</taxon>
        <taxon>Arachnida</taxon>
        <taxon>Acari</taxon>
        <taxon>Parasitiformes</taxon>
        <taxon>Mesostigmata</taxon>
        <taxon>Gamasina</taxon>
        <taxon>Dermanyssoidea</taxon>
        <taxon>Laelapidae</taxon>
        <taxon>Tropilaelaps</taxon>
    </lineage>
</organism>
<dbReference type="Proteomes" id="UP000192247">
    <property type="component" value="Unassembled WGS sequence"/>
</dbReference>
<protein>
    <recommendedName>
        <fullName evidence="7">Major facilitator superfamily (MFS) profile domain-containing protein</fullName>
    </recommendedName>
</protein>
<feature type="transmembrane region" description="Helical" evidence="6">
    <location>
        <begin position="391"/>
        <end position="410"/>
    </location>
</feature>